<dbReference type="GeneID" id="98160477"/>
<organism evidence="1 2">
    <name type="scientific">Aspergillus pseudodeflectus</name>
    <dbReference type="NCBI Taxonomy" id="176178"/>
    <lineage>
        <taxon>Eukaryota</taxon>
        <taxon>Fungi</taxon>
        <taxon>Dikarya</taxon>
        <taxon>Ascomycota</taxon>
        <taxon>Pezizomycotina</taxon>
        <taxon>Eurotiomycetes</taxon>
        <taxon>Eurotiomycetidae</taxon>
        <taxon>Eurotiales</taxon>
        <taxon>Aspergillaceae</taxon>
        <taxon>Aspergillus</taxon>
        <taxon>Aspergillus subgen. Nidulantes</taxon>
    </lineage>
</organism>
<dbReference type="EMBL" id="JBFXLR010000016">
    <property type="protein sequence ID" value="KAL2852222.1"/>
    <property type="molecule type" value="Genomic_DNA"/>
</dbReference>
<keyword evidence="2" id="KW-1185">Reference proteome</keyword>
<reference evidence="1 2" key="1">
    <citation type="submission" date="2024-07" db="EMBL/GenBank/DDBJ databases">
        <title>Section-level genome sequencing and comparative genomics of Aspergillus sections Usti and Cavernicolus.</title>
        <authorList>
            <consortium name="Lawrence Berkeley National Laboratory"/>
            <person name="Nybo J.L."/>
            <person name="Vesth T.C."/>
            <person name="Theobald S."/>
            <person name="Frisvad J.C."/>
            <person name="Larsen T.O."/>
            <person name="Kjaerboelling I."/>
            <person name="Rothschild-Mancinelli K."/>
            <person name="Lyhne E.K."/>
            <person name="Kogle M.E."/>
            <person name="Barry K."/>
            <person name="Clum A."/>
            <person name="Na H."/>
            <person name="Ledsgaard L."/>
            <person name="Lin J."/>
            <person name="Lipzen A."/>
            <person name="Kuo A."/>
            <person name="Riley R."/>
            <person name="Mondo S."/>
            <person name="LaButti K."/>
            <person name="Haridas S."/>
            <person name="Pangalinan J."/>
            <person name="Salamov A.A."/>
            <person name="Simmons B.A."/>
            <person name="Magnuson J.K."/>
            <person name="Chen J."/>
            <person name="Drula E."/>
            <person name="Henrissat B."/>
            <person name="Wiebenga A."/>
            <person name="Lubbers R.J."/>
            <person name="Gomes A.C."/>
            <person name="Macurrencykelacurrency M.R."/>
            <person name="Stajich J."/>
            <person name="Grigoriev I.V."/>
            <person name="Mortensen U.H."/>
            <person name="De vries R.P."/>
            <person name="Baker S.E."/>
            <person name="Andersen M.R."/>
        </authorList>
    </citation>
    <scope>NUCLEOTIDE SEQUENCE [LARGE SCALE GENOMIC DNA]</scope>
    <source>
        <strain evidence="1 2">CBS 756.74</strain>
    </source>
</reference>
<protein>
    <submittedName>
        <fullName evidence="1">Uncharacterized protein</fullName>
    </submittedName>
</protein>
<evidence type="ECO:0000313" key="1">
    <source>
        <dbReference type="EMBL" id="KAL2852222.1"/>
    </source>
</evidence>
<sequence length="76" mass="7979">MDWSPQVESCFGSAEEAGSSIAVPNGDASQREVLSFAGEYIQDAVRTLTGLGLPMATTVSADGYLGLNHRNFLPSS</sequence>
<dbReference type="Proteomes" id="UP001610444">
    <property type="component" value="Unassembled WGS sequence"/>
</dbReference>
<accession>A0ABR4KLU0</accession>
<gene>
    <name evidence="1" type="ORF">BJX68DRAFT_265743</name>
</gene>
<dbReference type="RefSeq" id="XP_070900225.1">
    <property type="nucleotide sequence ID" value="XM_071045313.1"/>
</dbReference>
<name>A0ABR4KLU0_9EURO</name>
<proteinExistence type="predicted"/>
<comment type="caution">
    <text evidence="1">The sequence shown here is derived from an EMBL/GenBank/DDBJ whole genome shotgun (WGS) entry which is preliminary data.</text>
</comment>
<evidence type="ECO:0000313" key="2">
    <source>
        <dbReference type="Proteomes" id="UP001610444"/>
    </source>
</evidence>